<dbReference type="AlphaFoldDB" id="A0A1H7BRH8"/>
<accession>A0A1H7BRH8</accession>
<protein>
    <submittedName>
        <fullName evidence="1">Uncharacterized protein</fullName>
    </submittedName>
</protein>
<reference evidence="2" key="1">
    <citation type="submission" date="2016-10" db="EMBL/GenBank/DDBJ databases">
        <authorList>
            <person name="Varghese N."/>
            <person name="Submissions S."/>
        </authorList>
    </citation>
    <scope>NUCLEOTIDE SEQUENCE [LARGE SCALE GENOMIC DNA]</scope>
    <source>
        <strain evidence="2">CGMCC 1.10218</strain>
    </source>
</reference>
<sequence>MPLLAEYSTHPHTYGYQTARPERRANGWLPDAVTDTTAKRRRGAQRLIDFGSGVFPRLWTLSGRQLWHVVVPLPRMPDFYGCVRELGQAEMQRLFSQQPALVRAARGRSGHSHLHVAVALPAGDVPLALGTYGRIHATAIETTRQLWTLAEYLSRPADERAARPNRKDVLRYSRAALRQQRLDAAEDYLLARLRHGRLPRLRWQQVVPREANVVSPVSRSLQGAARRRTQPWCPPGYHVGEPRWRTARVSLRSSQVVRNRGPPSGL</sequence>
<name>A0A1H7BRH8_9DEIO</name>
<proteinExistence type="predicted"/>
<dbReference type="EMBL" id="FNZA01000019">
    <property type="protein sequence ID" value="SEJ79644.1"/>
    <property type="molecule type" value="Genomic_DNA"/>
</dbReference>
<organism evidence="1 2">
    <name type="scientific">Deinococcus reticulitermitis</name>
    <dbReference type="NCBI Taxonomy" id="856736"/>
    <lineage>
        <taxon>Bacteria</taxon>
        <taxon>Thermotogati</taxon>
        <taxon>Deinococcota</taxon>
        <taxon>Deinococci</taxon>
        <taxon>Deinococcales</taxon>
        <taxon>Deinococcaceae</taxon>
        <taxon>Deinococcus</taxon>
    </lineage>
</organism>
<keyword evidence="2" id="KW-1185">Reference proteome</keyword>
<evidence type="ECO:0000313" key="1">
    <source>
        <dbReference type="EMBL" id="SEJ79644.1"/>
    </source>
</evidence>
<evidence type="ECO:0000313" key="2">
    <source>
        <dbReference type="Proteomes" id="UP000199223"/>
    </source>
</evidence>
<gene>
    <name evidence="1" type="ORF">SAMN04488058_11916</name>
</gene>
<dbReference type="Proteomes" id="UP000199223">
    <property type="component" value="Unassembled WGS sequence"/>
</dbReference>